<accession>A0A0E0QXA6</accession>
<dbReference type="EnsemblPlants" id="ORUFI10G05410.1">
    <property type="protein sequence ID" value="ORUFI10G05410.1"/>
    <property type="gene ID" value="ORUFI10G05410"/>
</dbReference>
<dbReference type="Proteomes" id="UP000008022">
    <property type="component" value="Unassembled WGS sequence"/>
</dbReference>
<dbReference type="AlphaFoldDB" id="A0A0E0QXA6"/>
<dbReference type="HOGENOM" id="CLU_2188181_0_0_1"/>
<proteinExistence type="predicted"/>
<organism evidence="1 2">
    <name type="scientific">Oryza rufipogon</name>
    <name type="common">Brownbeard rice</name>
    <name type="synonym">Asian wild rice</name>
    <dbReference type="NCBI Taxonomy" id="4529"/>
    <lineage>
        <taxon>Eukaryota</taxon>
        <taxon>Viridiplantae</taxon>
        <taxon>Streptophyta</taxon>
        <taxon>Embryophyta</taxon>
        <taxon>Tracheophyta</taxon>
        <taxon>Spermatophyta</taxon>
        <taxon>Magnoliopsida</taxon>
        <taxon>Liliopsida</taxon>
        <taxon>Poales</taxon>
        <taxon>Poaceae</taxon>
        <taxon>BOP clade</taxon>
        <taxon>Oryzoideae</taxon>
        <taxon>Oryzeae</taxon>
        <taxon>Oryzinae</taxon>
        <taxon>Oryza</taxon>
    </lineage>
</organism>
<sequence>MVLHVTKKFTKGHYMVGRSTTFLDRFSGSYNNTSLLKMLLYIPDAWWLSLVFKALTRKFTEKLSTYSGLYHQTAATTFNIHEGVIALAYLIKGVQVVNSSLPVDQKGMLTCPTTDHLLFHP</sequence>
<keyword evidence="2" id="KW-1185">Reference proteome</keyword>
<name>A0A0E0QXA6_ORYRU</name>
<protein>
    <submittedName>
        <fullName evidence="1">Uncharacterized protein</fullName>
    </submittedName>
</protein>
<dbReference type="Gramene" id="ORUFI10G05410.1">
    <property type="protein sequence ID" value="ORUFI10G05410.1"/>
    <property type="gene ID" value="ORUFI10G05410"/>
</dbReference>
<dbReference type="OMA" id="NIHEGVI"/>
<reference evidence="1" key="2">
    <citation type="submission" date="2015-06" db="UniProtKB">
        <authorList>
            <consortium name="EnsemblPlants"/>
        </authorList>
    </citation>
    <scope>IDENTIFICATION</scope>
</reference>
<reference evidence="2" key="1">
    <citation type="submission" date="2013-06" db="EMBL/GenBank/DDBJ databases">
        <authorList>
            <person name="Zhao Q."/>
        </authorList>
    </citation>
    <scope>NUCLEOTIDE SEQUENCE</scope>
    <source>
        <strain evidence="2">cv. W1943</strain>
    </source>
</reference>
<evidence type="ECO:0000313" key="1">
    <source>
        <dbReference type="EnsemblPlants" id="ORUFI10G05410.1"/>
    </source>
</evidence>
<evidence type="ECO:0000313" key="2">
    <source>
        <dbReference type="Proteomes" id="UP000008022"/>
    </source>
</evidence>